<dbReference type="Pfam" id="PF00005">
    <property type="entry name" value="ABC_tran"/>
    <property type="match status" value="2"/>
</dbReference>
<evidence type="ECO:0000256" key="3">
    <source>
        <dbReference type="ARBA" id="ARBA00022475"/>
    </source>
</evidence>
<comment type="subcellular location">
    <subcellularLocation>
        <location evidence="1">Cell membrane</location>
        <topology evidence="1">Peripheral membrane protein</topology>
    </subcellularLocation>
</comment>
<evidence type="ECO:0000313" key="11">
    <source>
        <dbReference type="Proteomes" id="UP000198832"/>
    </source>
</evidence>
<dbReference type="EMBL" id="FOLB01000010">
    <property type="protein sequence ID" value="SFC73990.1"/>
    <property type="molecule type" value="Genomic_DNA"/>
</dbReference>
<feature type="domain" description="ABC transporter" evidence="9">
    <location>
        <begin position="258"/>
        <end position="502"/>
    </location>
</feature>
<evidence type="ECO:0000256" key="5">
    <source>
        <dbReference type="ARBA" id="ARBA00022741"/>
    </source>
</evidence>
<evidence type="ECO:0000256" key="2">
    <source>
        <dbReference type="ARBA" id="ARBA00022448"/>
    </source>
</evidence>
<dbReference type="PANTHER" id="PTHR43790:SF9">
    <property type="entry name" value="GALACTOFURANOSE TRANSPORTER ATP-BINDING PROTEIN YTFR"/>
    <property type="match status" value="1"/>
</dbReference>
<dbReference type="SUPFAM" id="SSF52540">
    <property type="entry name" value="P-loop containing nucleoside triphosphate hydrolases"/>
    <property type="match status" value="2"/>
</dbReference>
<dbReference type="RefSeq" id="WP_217645343.1">
    <property type="nucleotide sequence ID" value="NZ_FOLB01000010.1"/>
</dbReference>
<evidence type="ECO:0000256" key="8">
    <source>
        <dbReference type="ARBA" id="ARBA00023136"/>
    </source>
</evidence>
<keyword evidence="4" id="KW-0677">Repeat</keyword>
<evidence type="ECO:0000313" key="10">
    <source>
        <dbReference type="EMBL" id="SFC73990.1"/>
    </source>
</evidence>
<keyword evidence="5" id="KW-0547">Nucleotide-binding</keyword>
<dbReference type="AlphaFoldDB" id="A0A1I1LWZ5"/>
<name>A0A1I1LWZ5_9ACTN</name>
<dbReference type="PROSITE" id="PS50893">
    <property type="entry name" value="ABC_TRANSPORTER_2"/>
    <property type="match status" value="2"/>
</dbReference>
<sequence>MSEPDLIAVRLTDIGKRFPGVIANDQVNVTVRRGTVHAVVGENGAGKSTLMKILYGVQKPDSGTIEVDGQEMSFHSPSDAIAAGIGMVFQHFMLADNLTVLENVVLGAEKLYGSGDRARTRIRELSSAYGFDVDPDRLVEDLGVGDRQRVEILKVLYRGARTIILDEPTAVLVPQEVDELFENLRGLKAEGLTVLFISHKLDEVLAVADDVTVIRRGRTVTTVDPKHTTARQLAELMVGSELPSPSTETSTVTDVVQLSVRDLSLTDPLGGRDLLTDVSFDIHRGEVLGIAGVEGNGQAELVEAIMGMRKATGTVALGDVDISAWSTARRREAGVGYIPEDRHRHGLLLDAPLWENRMLGHQTQEPNRTGPFVDRRGARNDTDRIVAAYDVRTPSIDTTARALSGGNQQKLIVGREMSGNPVLLIAAHPTRGVDVGAQAAIWDHIKTARREGLAVLLISADLDELIGLSDSIQVMLRGRLVGSVDPQTVTPEQLGSAMTGAGVPA</sequence>
<evidence type="ECO:0000256" key="4">
    <source>
        <dbReference type="ARBA" id="ARBA00022737"/>
    </source>
</evidence>
<keyword evidence="8" id="KW-0472">Membrane</keyword>
<dbReference type="Proteomes" id="UP000198832">
    <property type="component" value="Unassembled WGS sequence"/>
</dbReference>
<evidence type="ECO:0000256" key="7">
    <source>
        <dbReference type="ARBA" id="ARBA00022967"/>
    </source>
</evidence>
<dbReference type="PROSITE" id="PS00211">
    <property type="entry name" value="ABC_TRANSPORTER_1"/>
    <property type="match status" value="1"/>
</dbReference>
<protein>
    <submittedName>
        <fullName evidence="10">Nucleoside ABC transporter ATP-binding protein</fullName>
    </submittedName>
</protein>
<dbReference type="CDD" id="cd03215">
    <property type="entry name" value="ABC_Carb_Monos_II"/>
    <property type="match status" value="1"/>
</dbReference>
<keyword evidence="2" id="KW-0813">Transport</keyword>
<dbReference type="STRING" id="574651.SAMN04487968_110124"/>
<dbReference type="PANTHER" id="PTHR43790">
    <property type="entry name" value="CARBOHYDRATE TRANSPORT ATP-BINDING PROTEIN MG119-RELATED"/>
    <property type="match status" value="1"/>
</dbReference>
<gene>
    <name evidence="10" type="ORF">SAMN04487968_110124</name>
</gene>
<keyword evidence="7" id="KW-1278">Translocase</keyword>
<dbReference type="InterPro" id="IPR017871">
    <property type="entry name" value="ABC_transporter-like_CS"/>
</dbReference>
<organism evidence="10 11">
    <name type="scientific">Nocardioides terrae</name>
    <dbReference type="NCBI Taxonomy" id="574651"/>
    <lineage>
        <taxon>Bacteria</taxon>
        <taxon>Bacillati</taxon>
        <taxon>Actinomycetota</taxon>
        <taxon>Actinomycetes</taxon>
        <taxon>Propionibacteriales</taxon>
        <taxon>Nocardioidaceae</taxon>
        <taxon>Nocardioides</taxon>
    </lineage>
</organism>
<dbReference type="GO" id="GO:0005524">
    <property type="term" value="F:ATP binding"/>
    <property type="evidence" value="ECO:0007669"/>
    <property type="project" value="UniProtKB-KW"/>
</dbReference>
<evidence type="ECO:0000256" key="1">
    <source>
        <dbReference type="ARBA" id="ARBA00004202"/>
    </source>
</evidence>
<dbReference type="FunFam" id="3.40.50.300:FF:000127">
    <property type="entry name" value="Ribose import ATP-binding protein RbsA"/>
    <property type="match status" value="1"/>
</dbReference>
<dbReference type="InterPro" id="IPR050107">
    <property type="entry name" value="ABC_carbohydrate_import_ATPase"/>
</dbReference>
<dbReference type="Gene3D" id="3.40.50.300">
    <property type="entry name" value="P-loop containing nucleotide triphosphate hydrolases"/>
    <property type="match status" value="2"/>
</dbReference>
<evidence type="ECO:0000259" key="9">
    <source>
        <dbReference type="PROSITE" id="PS50893"/>
    </source>
</evidence>
<evidence type="ECO:0000256" key="6">
    <source>
        <dbReference type="ARBA" id="ARBA00022840"/>
    </source>
</evidence>
<reference evidence="10 11" key="1">
    <citation type="submission" date="2016-10" db="EMBL/GenBank/DDBJ databases">
        <authorList>
            <person name="de Groot N.N."/>
        </authorList>
    </citation>
    <scope>NUCLEOTIDE SEQUENCE [LARGE SCALE GENOMIC DNA]</scope>
    <source>
        <strain evidence="10 11">CGMCC 1.7056</strain>
    </source>
</reference>
<dbReference type="GO" id="GO:0016887">
    <property type="term" value="F:ATP hydrolysis activity"/>
    <property type="evidence" value="ECO:0007669"/>
    <property type="project" value="InterPro"/>
</dbReference>
<proteinExistence type="predicted"/>
<accession>A0A1I1LWZ5</accession>
<dbReference type="GO" id="GO:0005886">
    <property type="term" value="C:plasma membrane"/>
    <property type="evidence" value="ECO:0007669"/>
    <property type="project" value="UniProtKB-SubCell"/>
</dbReference>
<dbReference type="CDD" id="cd03216">
    <property type="entry name" value="ABC_Carb_Monos_I"/>
    <property type="match status" value="1"/>
</dbReference>
<dbReference type="InterPro" id="IPR027417">
    <property type="entry name" value="P-loop_NTPase"/>
</dbReference>
<feature type="domain" description="ABC transporter" evidence="9">
    <location>
        <begin position="9"/>
        <end position="241"/>
    </location>
</feature>
<keyword evidence="6 10" id="KW-0067">ATP-binding</keyword>
<keyword evidence="3" id="KW-1003">Cell membrane</keyword>
<dbReference type="SMART" id="SM00382">
    <property type="entry name" value="AAA"/>
    <property type="match status" value="1"/>
</dbReference>
<dbReference type="InterPro" id="IPR003593">
    <property type="entry name" value="AAA+_ATPase"/>
</dbReference>
<keyword evidence="11" id="KW-1185">Reference proteome</keyword>
<dbReference type="InterPro" id="IPR003439">
    <property type="entry name" value="ABC_transporter-like_ATP-bd"/>
</dbReference>